<dbReference type="InterPro" id="IPR047951">
    <property type="entry name" value="Transpos_ISL3"/>
</dbReference>
<keyword evidence="5" id="KW-1185">Reference proteome</keyword>
<proteinExistence type="predicted"/>
<dbReference type="STRING" id="1121131.SAMN02745229_04143"/>
<dbReference type="RefSeq" id="WP_073390590.1">
    <property type="nucleotide sequence ID" value="NZ_FQXK01000079.1"/>
</dbReference>
<protein>
    <submittedName>
        <fullName evidence="4">Transposase</fullName>
    </submittedName>
</protein>
<dbReference type="Pfam" id="PF13542">
    <property type="entry name" value="HTH_Tnp_ISL3"/>
    <property type="match status" value="1"/>
</dbReference>
<gene>
    <name evidence="4" type="ORF">SAMN02745229_04143</name>
</gene>
<sequence>MVSANTLCKKLLNVKHAVVEDAYFYDDNYGVNHIRIQVRTDKWHEDYCPYCHKKCSRYDQHSSQPRTWRGLDWGAVLVEIEARTHRVACPIHGVVTAYTPWAYPGSGFTRDFDLTVGWLAVYLPRSVVSEYMRVDWETVGRCINRTLNDIEPERSKRLNNLVNIGIDETSYKKGHKYITVIVNHDTNTVVWAAQGHGKGVLTQFYKQLTPEQLSSIKIVTGDGAKWITECVNEFTPDCERCVDPFHVVQWAMEALDEVRRDVWREAYAEFTQLSKEHPRKKGRPKEDDPTSAMLNAARAKADAIKNSTYALGKAPEHLTENQQTRITMIAENNNRLYRAYRMKEMLRLILKLKDVDEADKALNRWLWWASHSRIKAFKELYLKIKRHREHILNAIRFGMSNARIEATNNKIKLIIRKAYGFRNIQNMLDMVYLVCSDLRIPLPNRKARSA</sequence>
<dbReference type="Pfam" id="PF01610">
    <property type="entry name" value="DDE_Tnp_ISL3"/>
    <property type="match status" value="1"/>
</dbReference>
<dbReference type="GeneID" id="89511821"/>
<dbReference type="PANTHER" id="PTHR33498:SF1">
    <property type="entry name" value="TRANSPOSASE FOR INSERTION SEQUENCE ELEMENT IS1557"/>
    <property type="match status" value="1"/>
</dbReference>
<evidence type="ECO:0000313" key="5">
    <source>
        <dbReference type="Proteomes" id="UP000184278"/>
    </source>
</evidence>
<evidence type="ECO:0000259" key="1">
    <source>
        <dbReference type="Pfam" id="PF01610"/>
    </source>
</evidence>
<dbReference type="Proteomes" id="UP000184278">
    <property type="component" value="Unassembled WGS sequence"/>
</dbReference>
<organism evidence="4 5">
    <name type="scientific">Butyrivibrio fibrisolvens DSM 3071</name>
    <dbReference type="NCBI Taxonomy" id="1121131"/>
    <lineage>
        <taxon>Bacteria</taxon>
        <taxon>Bacillati</taxon>
        <taxon>Bacillota</taxon>
        <taxon>Clostridia</taxon>
        <taxon>Lachnospirales</taxon>
        <taxon>Lachnospiraceae</taxon>
        <taxon>Butyrivibrio</taxon>
    </lineage>
</organism>
<dbReference type="AlphaFoldDB" id="A0A1M6GVK7"/>
<dbReference type="NCBIfam" id="NF033550">
    <property type="entry name" value="transpos_ISL3"/>
    <property type="match status" value="1"/>
</dbReference>
<dbReference type="OrthoDB" id="2110692at2"/>
<evidence type="ECO:0000313" key="4">
    <source>
        <dbReference type="EMBL" id="SHJ13991.1"/>
    </source>
</evidence>
<evidence type="ECO:0000259" key="3">
    <source>
        <dbReference type="Pfam" id="PF14690"/>
    </source>
</evidence>
<dbReference type="Pfam" id="PF14690">
    <property type="entry name" value="Zn_ribbon_ISL3"/>
    <property type="match status" value="1"/>
</dbReference>
<dbReference type="InterPro" id="IPR029261">
    <property type="entry name" value="Transposase_Znf"/>
</dbReference>
<accession>A0A1M6GVK7</accession>
<dbReference type="InterPro" id="IPR032877">
    <property type="entry name" value="Transposase_HTH"/>
</dbReference>
<reference evidence="5" key="1">
    <citation type="submission" date="2016-11" db="EMBL/GenBank/DDBJ databases">
        <authorList>
            <person name="Varghese N."/>
            <person name="Submissions S."/>
        </authorList>
    </citation>
    <scope>NUCLEOTIDE SEQUENCE [LARGE SCALE GENOMIC DNA]</scope>
    <source>
        <strain evidence="5">DSM 3071</strain>
    </source>
</reference>
<dbReference type="PANTHER" id="PTHR33498">
    <property type="entry name" value="TRANSPOSASE FOR INSERTION SEQUENCE ELEMENT IS1557"/>
    <property type="match status" value="1"/>
</dbReference>
<feature type="domain" description="Transposase IS204/IS1001/IS1096/IS1165 helix-turn-helix" evidence="2">
    <location>
        <begin position="99"/>
        <end position="145"/>
    </location>
</feature>
<feature type="domain" description="Transposase IS204/IS1001/IS1096/IS1165 DDE" evidence="1">
    <location>
        <begin position="164"/>
        <end position="427"/>
    </location>
</feature>
<evidence type="ECO:0000259" key="2">
    <source>
        <dbReference type="Pfam" id="PF13542"/>
    </source>
</evidence>
<name>A0A1M6GVK7_BUTFI</name>
<dbReference type="EMBL" id="FQXK01000079">
    <property type="protein sequence ID" value="SHJ13991.1"/>
    <property type="molecule type" value="Genomic_DNA"/>
</dbReference>
<dbReference type="InterPro" id="IPR002560">
    <property type="entry name" value="Transposase_DDE"/>
</dbReference>
<feature type="domain" description="Transposase IS204/IS1001/IS1096/IS1165 zinc-finger" evidence="3">
    <location>
        <begin position="48"/>
        <end position="90"/>
    </location>
</feature>